<feature type="region of interest" description="Disordered" evidence="1">
    <location>
        <begin position="180"/>
        <end position="217"/>
    </location>
</feature>
<name>J4UKC1_BEAB2</name>
<proteinExistence type="predicted"/>
<dbReference type="AlphaFoldDB" id="J4UKC1"/>
<keyword evidence="2" id="KW-0472">Membrane</keyword>
<dbReference type="GeneID" id="19889613"/>
<dbReference type="PANTHER" id="PTHR16861">
    <property type="entry name" value="GLYCOPROTEIN 38"/>
    <property type="match status" value="1"/>
</dbReference>
<accession>J4UKC1</accession>
<gene>
    <name evidence="3" type="ORF">BBA_06601</name>
</gene>
<dbReference type="InParanoid" id="J4UKC1"/>
<evidence type="ECO:0000313" key="3">
    <source>
        <dbReference type="EMBL" id="EJP64607.1"/>
    </source>
</evidence>
<feature type="compositionally biased region" description="Low complexity" evidence="1">
    <location>
        <begin position="180"/>
        <end position="204"/>
    </location>
</feature>
<dbReference type="OrthoDB" id="5390143at2759"/>
<dbReference type="EMBL" id="JH725168">
    <property type="protein sequence ID" value="EJP64607.1"/>
    <property type="molecule type" value="Genomic_DNA"/>
</dbReference>
<protein>
    <submittedName>
        <fullName evidence="3">Uncharacterized protein</fullName>
    </submittedName>
</protein>
<organism evidence="3 4">
    <name type="scientific">Beauveria bassiana (strain ARSEF 2860)</name>
    <name type="common">White muscardine disease fungus</name>
    <name type="synonym">Tritirachium shiotae</name>
    <dbReference type="NCBI Taxonomy" id="655819"/>
    <lineage>
        <taxon>Eukaryota</taxon>
        <taxon>Fungi</taxon>
        <taxon>Dikarya</taxon>
        <taxon>Ascomycota</taxon>
        <taxon>Pezizomycotina</taxon>
        <taxon>Sordariomycetes</taxon>
        <taxon>Hypocreomycetidae</taxon>
        <taxon>Hypocreales</taxon>
        <taxon>Cordycipitaceae</taxon>
        <taxon>Beauveria</taxon>
    </lineage>
</organism>
<keyword evidence="2" id="KW-1133">Transmembrane helix</keyword>
<dbReference type="Proteomes" id="UP000002762">
    <property type="component" value="Unassembled WGS sequence"/>
</dbReference>
<feature type="transmembrane region" description="Helical" evidence="2">
    <location>
        <begin position="224"/>
        <end position="245"/>
    </location>
</feature>
<sequence>MASVQQEACGVSAARPLICSRLFTRLLSGLNSSSAAHTTETLKPKHGIELASCFRLIFLAPPISCEFTNPGTQNEILILGQPIRVTYRGIDYKNYTIALWQQLPQGGGAILGPALYVTTDGGSKSFDWVVQLYGFDLDYSNKFFFWLFQGDYSNQGHPEKANHMVSGYFIILKASPSTSSSSAGATPTPTATDQQTTATSQETPTPTPTPSNSKGISTGAKTSIAVGAVGGALAIIGAAAFFVRYRMRKNKEAQKVSASSGDNNLYPPSYCSPPAPGAELYYKSHGVASFAPHNDIPRDYGFSGQPIAHARHLNQAPVEMGT</sequence>
<evidence type="ECO:0000313" key="4">
    <source>
        <dbReference type="Proteomes" id="UP000002762"/>
    </source>
</evidence>
<dbReference type="STRING" id="655819.J4UKC1"/>
<dbReference type="PANTHER" id="PTHR16861:SF4">
    <property type="entry name" value="SH3 DOMAIN PROTEIN (AFU_ORTHOLOGUE AFUA_1G13610)"/>
    <property type="match status" value="1"/>
</dbReference>
<dbReference type="HOGENOM" id="CLU_980107_0_0_1"/>
<evidence type="ECO:0000256" key="2">
    <source>
        <dbReference type="SAM" id="Phobius"/>
    </source>
</evidence>
<keyword evidence="4" id="KW-1185">Reference proteome</keyword>
<dbReference type="RefSeq" id="XP_008599920.1">
    <property type="nucleotide sequence ID" value="XM_008601698.1"/>
</dbReference>
<reference evidence="3 4" key="1">
    <citation type="journal article" date="2012" name="Sci. Rep.">
        <title>Genomic perspectives on the evolution of fungal entomopathogenicity in Beauveria bassiana.</title>
        <authorList>
            <person name="Xiao G."/>
            <person name="Ying S.H."/>
            <person name="Zheng P."/>
            <person name="Wang Z.L."/>
            <person name="Zhang S."/>
            <person name="Xie X.Q."/>
            <person name="Shang Y."/>
            <person name="St Leger R.J."/>
            <person name="Zhao G.P."/>
            <person name="Wang C."/>
            <person name="Feng M.G."/>
        </authorList>
    </citation>
    <scope>NUCLEOTIDE SEQUENCE [LARGE SCALE GENOMIC DNA]</scope>
    <source>
        <strain evidence="3 4">ARSEF 2860</strain>
    </source>
</reference>
<evidence type="ECO:0000256" key="1">
    <source>
        <dbReference type="SAM" id="MobiDB-lite"/>
    </source>
</evidence>
<keyword evidence="2" id="KW-0812">Transmembrane</keyword>